<gene>
    <name evidence="7" type="ORF">SH1V18_36670</name>
</gene>
<evidence type="ECO:0000256" key="1">
    <source>
        <dbReference type="ARBA" id="ARBA00001957"/>
    </source>
</evidence>
<dbReference type="NCBIfam" id="TIGR01720">
    <property type="entry name" value="NRPS-para261"/>
    <property type="match status" value="1"/>
</dbReference>
<evidence type="ECO:0000313" key="7">
    <source>
        <dbReference type="EMBL" id="GKX31187.1"/>
    </source>
</evidence>
<dbReference type="PROSITE" id="PS00012">
    <property type="entry name" value="PHOSPHOPANTETHEINE"/>
    <property type="match status" value="1"/>
</dbReference>
<dbReference type="Proteomes" id="UP001144256">
    <property type="component" value="Unassembled WGS sequence"/>
</dbReference>
<dbReference type="Pfam" id="PF00668">
    <property type="entry name" value="Condensation"/>
    <property type="match status" value="2"/>
</dbReference>
<protein>
    <recommendedName>
        <fullName evidence="6">Carrier domain-containing protein</fullName>
    </recommendedName>
</protein>
<evidence type="ECO:0000256" key="4">
    <source>
        <dbReference type="ARBA" id="ARBA00022553"/>
    </source>
</evidence>
<evidence type="ECO:0000313" key="8">
    <source>
        <dbReference type="Proteomes" id="UP001144256"/>
    </source>
</evidence>
<dbReference type="NCBIfam" id="TIGR01733">
    <property type="entry name" value="AA-adenyl-dom"/>
    <property type="match status" value="1"/>
</dbReference>
<dbReference type="InterPro" id="IPR020845">
    <property type="entry name" value="AMP-binding_CS"/>
</dbReference>
<dbReference type="InterPro" id="IPR006162">
    <property type="entry name" value="Ppantetheine_attach_site"/>
</dbReference>
<dbReference type="Gene3D" id="3.30.300.30">
    <property type="match status" value="1"/>
</dbReference>
<sequence length="1492" mass="173931">MYDIGKWYDLTHAQRRIWYIDKVYSNYQLHNLGGCLRIFGQINVEKLEKSINMVIQHNDALRLRFIERDEGHPIQYVSNFESDKIDFIDFSKCHQPRMEQKKWSEILFQARFNLLDNKLYHFSIFKINNYEYGIFLKIHHIIADGWSISLIQKQIIEYYNDLINELGNQFPIRPSYLDYIMYENDYINSTRYEKNKSFWTERFSNISNEFLYNTAESSVGKRKIFNIDKEFSNKIKQLITKKNYSLNTFFIGILLIYIYKITNGMDLIVGMPAHNRVGKQQKQMIGMFTNTLPFRYIIDPNFNIVELLKDINKQLRLSYINQKYPYDVLIKDLGISKKGYNSLFKMAVNYYNFDFHQDVNNMRFEVEEYYPGSQSYSLQLTINEWKNNKIALGIDYKIDEYSNQDIDNLYYGMIEIIKQVLSNENKRVKEISIISEEELNYKAYTFNETNSLYPKKTVIDLFEEQVKRVPNNIALEYNSEFISYDNLNKKANKLANYLRIKGVGTGSVVGILANHSFEMVIGILAILKSGGAYLPIDPSYPAERIKYMLNDSESKLLLTNMDVPEELHYHVGIVDIRDIDFSVYGHENSIYKGGFKDLAYIIYTSGSTGNPKGVMIEHSGLTNYIYWAKKMYIKDEKDVMPLYSSISFDLTVTSIFTPLISGSKIVIYGNDDDEFVLYKIIRENKVTVMKLTPSHLMLLKALDNQTSKVKRLIVGGEDLKVSLASEVSKSYGNNIEIYNEYGPTETVVGCMIYKFDELKDKGDSVPIGYPIDNVQIYILDENQNIVPTGVMGELHISGDGVARGYLHREQLNKEKFIVNPYNSDYRMYKTGDLARYLNDNTIEYCGRIDNQIKVRGHRIELAEIEKTILKLGEIKDTVVAIKEDENGNKVLNAYIVSSRIDGTSGIIAGLNKLLPRYMIPNNVIQIDKIPLTKNGKIDYDSLPIGKKVIKDIVKYQGYEEEALVKTMEEILGVNNISMTDNFYQLGGDSIKAIQISSRIKEKGLSLKVKEILSNETIHEIAQYVENNKITIDQGTVEGEINHTPIIEWFFDQRLYNSNHYNQYVVLDMERIIDIYKIEEATNRLVHHHDMLRTNFDEKMDTLYYNNEHLNNHITVDVYQVPQKKFENMDEPEQYLLKTAKTNFDLSRDILFNVSVFNIGHQRQIILFQAHHLVVDGVSWRIILSDFLSILDQLNKNESSNLPMKTHSFKEWAIHLHEYSKGDFKDELNYWKKIFNEDFCFTLDYDIQEDYLQKTSRLYSELNKNEVKELITKAKEIYNLEFKEVLIIALVLAIRTMTNKDNIVIEMESHGREDIMESLDVSRTVGWFTTMFPSYFRTDKNDLDSNIKSLKEQIRSIPNKGFNYGILKYIRHELTDLNHKLIRFNYLGDFDNIFIHDGRNIRNISFGLDSDDENRLTTLMDVSAAILNGKLEITFVYSENSFNESYVKGLMNAYLDSLRSILGECNSKVSNEFTPSDFDILDITQEELDSLFE</sequence>
<dbReference type="RefSeq" id="WP_281817985.1">
    <property type="nucleotide sequence ID" value="NZ_BRLB01000014.1"/>
</dbReference>
<dbReference type="PROSITE" id="PS50075">
    <property type="entry name" value="CARRIER"/>
    <property type="match status" value="1"/>
</dbReference>
<dbReference type="InterPro" id="IPR020459">
    <property type="entry name" value="AMP-binding"/>
</dbReference>
<dbReference type="PROSITE" id="PS00455">
    <property type="entry name" value="AMP_BINDING"/>
    <property type="match status" value="1"/>
</dbReference>
<keyword evidence="8" id="KW-1185">Reference proteome</keyword>
<dbReference type="PANTHER" id="PTHR45527:SF1">
    <property type="entry name" value="FATTY ACID SYNTHASE"/>
    <property type="match status" value="1"/>
</dbReference>
<dbReference type="GO" id="GO:0043041">
    <property type="term" value="P:amino acid activation for nonribosomal peptide biosynthetic process"/>
    <property type="evidence" value="ECO:0007669"/>
    <property type="project" value="TreeGrafter"/>
</dbReference>
<dbReference type="Pfam" id="PF00550">
    <property type="entry name" value="PP-binding"/>
    <property type="match status" value="1"/>
</dbReference>
<dbReference type="InterPro" id="IPR000873">
    <property type="entry name" value="AMP-dep_synth/lig_dom"/>
</dbReference>
<dbReference type="FunFam" id="3.40.50.12780:FF:000012">
    <property type="entry name" value="Non-ribosomal peptide synthetase"/>
    <property type="match status" value="1"/>
</dbReference>
<dbReference type="GO" id="GO:0044550">
    <property type="term" value="P:secondary metabolite biosynthetic process"/>
    <property type="evidence" value="ECO:0007669"/>
    <property type="project" value="TreeGrafter"/>
</dbReference>
<reference evidence="7" key="1">
    <citation type="submission" date="2022-06" db="EMBL/GenBank/DDBJ databases">
        <title>Vallitalea longa sp. nov., an anaerobic bacterium isolated from marine sediment.</title>
        <authorList>
            <person name="Hirano S."/>
            <person name="Terahara T."/>
            <person name="Mori K."/>
            <person name="Hamada M."/>
            <person name="Matsumoto R."/>
            <person name="Kobayashi T."/>
        </authorList>
    </citation>
    <scope>NUCLEOTIDE SEQUENCE</scope>
    <source>
        <strain evidence="7">SH18-1</strain>
    </source>
</reference>
<dbReference type="EMBL" id="BRLB01000014">
    <property type="protein sequence ID" value="GKX31187.1"/>
    <property type="molecule type" value="Genomic_DNA"/>
</dbReference>
<dbReference type="InterPro" id="IPR045851">
    <property type="entry name" value="AMP-bd_C_sf"/>
</dbReference>
<dbReference type="GO" id="GO:0008610">
    <property type="term" value="P:lipid biosynthetic process"/>
    <property type="evidence" value="ECO:0007669"/>
    <property type="project" value="UniProtKB-ARBA"/>
</dbReference>
<keyword evidence="5" id="KW-0045">Antibiotic biosynthesis</keyword>
<dbReference type="PANTHER" id="PTHR45527">
    <property type="entry name" value="NONRIBOSOMAL PEPTIDE SYNTHETASE"/>
    <property type="match status" value="1"/>
</dbReference>
<dbReference type="Gene3D" id="3.30.559.30">
    <property type="entry name" value="Nonribosomal peptide synthetase, condensation domain"/>
    <property type="match status" value="2"/>
</dbReference>
<dbReference type="InterPro" id="IPR036736">
    <property type="entry name" value="ACP-like_sf"/>
</dbReference>
<accession>A0A9W6DH44</accession>
<dbReference type="Pfam" id="PF00501">
    <property type="entry name" value="AMP-binding"/>
    <property type="match status" value="1"/>
</dbReference>
<evidence type="ECO:0000256" key="3">
    <source>
        <dbReference type="ARBA" id="ARBA00022450"/>
    </source>
</evidence>
<dbReference type="InterPro" id="IPR001242">
    <property type="entry name" value="Condensation_dom"/>
</dbReference>
<dbReference type="PRINTS" id="PR00154">
    <property type="entry name" value="AMPBINDING"/>
</dbReference>
<dbReference type="SUPFAM" id="SSF47336">
    <property type="entry name" value="ACP-like"/>
    <property type="match status" value="1"/>
</dbReference>
<dbReference type="InterPro" id="IPR009081">
    <property type="entry name" value="PP-bd_ACP"/>
</dbReference>
<evidence type="ECO:0000256" key="2">
    <source>
        <dbReference type="ARBA" id="ARBA00006432"/>
    </source>
</evidence>
<dbReference type="GO" id="GO:0031177">
    <property type="term" value="F:phosphopantetheine binding"/>
    <property type="evidence" value="ECO:0007669"/>
    <property type="project" value="TreeGrafter"/>
</dbReference>
<organism evidence="7 8">
    <name type="scientific">Vallitalea longa</name>
    <dbReference type="NCBI Taxonomy" id="2936439"/>
    <lineage>
        <taxon>Bacteria</taxon>
        <taxon>Bacillati</taxon>
        <taxon>Bacillota</taxon>
        <taxon>Clostridia</taxon>
        <taxon>Lachnospirales</taxon>
        <taxon>Vallitaleaceae</taxon>
        <taxon>Vallitalea</taxon>
    </lineage>
</organism>
<keyword evidence="3" id="KW-0596">Phosphopantetheine</keyword>
<dbReference type="InterPro" id="IPR023213">
    <property type="entry name" value="CAT-like_dom_sf"/>
</dbReference>
<dbReference type="InterPro" id="IPR010060">
    <property type="entry name" value="NRPS_synth"/>
</dbReference>
<dbReference type="SUPFAM" id="SSF52777">
    <property type="entry name" value="CoA-dependent acyltransferases"/>
    <property type="match status" value="4"/>
</dbReference>
<dbReference type="SUPFAM" id="SSF56801">
    <property type="entry name" value="Acetyl-CoA synthetase-like"/>
    <property type="match status" value="1"/>
</dbReference>
<dbReference type="InterPro" id="IPR010071">
    <property type="entry name" value="AA_adenyl_dom"/>
</dbReference>
<dbReference type="FunFam" id="3.40.50.980:FF:000001">
    <property type="entry name" value="Non-ribosomal peptide synthetase"/>
    <property type="match status" value="1"/>
</dbReference>
<keyword evidence="4" id="KW-0597">Phosphoprotein</keyword>
<feature type="domain" description="Carrier" evidence="6">
    <location>
        <begin position="954"/>
        <end position="1028"/>
    </location>
</feature>
<comment type="caution">
    <text evidence="7">The sequence shown here is derived from an EMBL/GenBank/DDBJ whole genome shotgun (WGS) entry which is preliminary data.</text>
</comment>
<dbReference type="GO" id="GO:0003824">
    <property type="term" value="F:catalytic activity"/>
    <property type="evidence" value="ECO:0007669"/>
    <property type="project" value="InterPro"/>
</dbReference>
<evidence type="ECO:0000256" key="5">
    <source>
        <dbReference type="ARBA" id="ARBA00023194"/>
    </source>
</evidence>
<dbReference type="GO" id="GO:0017000">
    <property type="term" value="P:antibiotic biosynthetic process"/>
    <property type="evidence" value="ECO:0007669"/>
    <property type="project" value="UniProtKB-KW"/>
</dbReference>
<comment type="cofactor">
    <cofactor evidence="1">
        <name>pantetheine 4'-phosphate</name>
        <dbReference type="ChEBI" id="CHEBI:47942"/>
    </cofactor>
</comment>
<evidence type="ECO:0000259" key="6">
    <source>
        <dbReference type="PROSITE" id="PS50075"/>
    </source>
</evidence>
<proteinExistence type="inferred from homology"/>
<dbReference type="Gene3D" id="2.30.38.10">
    <property type="entry name" value="Luciferase, Domain 3"/>
    <property type="match status" value="1"/>
</dbReference>
<name>A0A9W6DH44_9FIRM</name>
<dbReference type="GO" id="GO:0005737">
    <property type="term" value="C:cytoplasm"/>
    <property type="evidence" value="ECO:0007669"/>
    <property type="project" value="TreeGrafter"/>
</dbReference>
<dbReference type="Gene3D" id="3.40.50.980">
    <property type="match status" value="2"/>
</dbReference>
<comment type="similarity">
    <text evidence="2">Belongs to the ATP-dependent AMP-binding enzyme family.</text>
</comment>
<dbReference type="Gene3D" id="1.10.1200.10">
    <property type="entry name" value="ACP-like"/>
    <property type="match status" value="1"/>
</dbReference>
<dbReference type="Gene3D" id="3.30.559.10">
    <property type="entry name" value="Chloramphenicol acetyltransferase-like domain"/>
    <property type="match status" value="2"/>
</dbReference>